<name>A0A7W5A0N1_9ACTN</name>
<gene>
    <name evidence="1" type="ORF">FHS12_000440</name>
</gene>
<accession>A0A7W5A0N1</accession>
<proteinExistence type="predicted"/>
<dbReference type="EMBL" id="JACHXG010000001">
    <property type="protein sequence ID" value="MBB3087517.1"/>
    <property type="molecule type" value="Genomic_DNA"/>
</dbReference>
<protein>
    <submittedName>
        <fullName evidence="1">Uncharacterized protein</fullName>
    </submittedName>
</protein>
<reference evidence="1 2" key="1">
    <citation type="submission" date="2020-08" db="EMBL/GenBank/DDBJ databases">
        <title>Genomic Encyclopedia of Type Strains, Phase III (KMG-III): the genomes of soil and plant-associated and newly described type strains.</title>
        <authorList>
            <person name="Whitman W."/>
        </authorList>
    </citation>
    <scope>NUCLEOTIDE SEQUENCE [LARGE SCALE GENOMIC DNA]</scope>
    <source>
        <strain evidence="1 2">CECT 3302</strain>
    </source>
</reference>
<dbReference type="RefSeq" id="WP_183541801.1">
    <property type="nucleotide sequence ID" value="NZ_BMQT01000001.1"/>
</dbReference>
<sequence>MGSSPWNDEEIGVTVDVDFRMLTLELAGENYTKPEFRREVERDVDRSPGAIEYKFNSVSAILDELGCLDPQLQAAAQRPGSLTDRPRAL</sequence>
<keyword evidence="2" id="KW-1185">Reference proteome</keyword>
<dbReference type="Proteomes" id="UP000577707">
    <property type="component" value="Unassembled WGS sequence"/>
</dbReference>
<organism evidence="1 2">
    <name type="scientific">Nocardioides albus</name>
    <dbReference type="NCBI Taxonomy" id="1841"/>
    <lineage>
        <taxon>Bacteria</taxon>
        <taxon>Bacillati</taxon>
        <taxon>Actinomycetota</taxon>
        <taxon>Actinomycetes</taxon>
        <taxon>Propionibacteriales</taxon>
        <taxon>Nocardioidaceae</taxon>
        <taxon>Nocardioides</taxon>
    </lineage>
</organism>
<dbReference type="AlphaFoldDB" id="A0A7W5A0N1"/>
<comment type="caution">
    <text evidence="1">The sequence shown here is derived from an EMBL/GenBank/DDBJ whole genome shotgun (WGS) entry which is preliminary data.</text>
</comment>
<evidence type="ECO:0000313" key="2">
    <source>
        <dbReference type="Proteomes" id="UP000577707"/>
    </source>
</evidence>
<evidence type="ECO:0000313" key="1">
    <source>
        <dbReference type="EMBL" id="MBB3087517.1"/>
    </source>
</evidence>